<dbReference type="EMBL" id="QGKV02001507">
    <property type="protein sequence ID" value="KAF3529001.1"/>
    <property type="molecule type" value="Genomic_DNA"/>
</dbReference>
<evidence type="ECO:0000313" key="1">
    <source>
        <dbReference type="EMBL" id="KAF3529001.1"/>
    </source>
</evidence>
<protein>
    <submittedName>
        <fullName evidence="1">Uncharacterized protein</fullName>
    </submittedName>
</protein>
<gene>
    <name evidence="1" type="ORF">DY000_02043957</name>
</gene>
<dbReference type="Proteomes" id="UP000266723">
    <property type="component" value="Unassembled WGS sequence"/>
</dbReference>
<organism evidence="1 2">
    <name type="scientific">Brassica cretica</name>
    <name type="common">Mustard</name>
    <dbReference type="NCBI Taxonomy" id="69181"/>
    <lineage>
        <taxon>Eukaryota</taxon>
        <taxon>Viridiplantae</taxon>
        <taxon>Streptophyta</taxon>
        <taxon>Embryophyta</taxon>
        <taxon>Tracheophyta</taxon>
        <taxon>Spermatophyta</taxon>
        <taxon>Magnoliopsida</taxon>
        <taxon>eudicotyledons</taxon>
        <taxon>Gunneridae</taxon>
        <taxon>Pentapetalae</taxon>
        <taxon>rosids</taxon>
        <taxon>malvids</taxon>
        <taxon>Brassicales</taxon>
        <taxon>Brassicaceae</taxon>
        <taxon>Brassiceae</taxon>
        <taxon>Brassica</taxon>
    </lineage>
</organism>
<name>A0ABQ7B9Z9_BRACR</name>
<sequence>MLITTDSYLLDSITRRIYKGVLSGYNLLLAYPPSNEPEDPHPSCFISVGGEWIWNRENILKDSGEQETRRPVDTGCEMFSCASCFNANNLETDEEEEEED</sequence>
<reference evidence="1 2" key="1">
    <citation type="journal article" date="2020" name="BMC Genomics">
        <title>Intraspecific diversification of the crop wild relative Brassica cretica Lam. using demographic model selection.</title>
        <authorList>
            <person name="Kioukis A."/>
            <person name="Michalopoulou V.A."/>
            <person name="Briers L."/>
            <person name="Pirintsos S."/>
            <person name="Studholme D.J."/>
            <person name="Pavlidis P."/>
            <person name="Sarris P.F."/>
        </authorList>
    </citation>
    <scope>NUCLEOTIDE SEQUENCE [LARGE SCALE GENOMIC DNA]</scope>
    <source>
        <strain evidence="2">cv. PFS-1207/04</strain>
    </source>
</reference>
<accession>A0ABQ7B9Z9</accession>
<comment type="caution">
    <text evidence="1">The sequence shown here is derived from an EMBL/GenBank/DDBJ whole genome shotgun (WGS) entry which is preliminary data.</text>
</comment>
<evidence type="ECO:0000313" key="2">
    <source>
        <dbReference type="Proteomes" id="UP000266723"/>
    </source>
</evidence>
<proteinExistence type="predicted"/>
<keyword evidence="2" id="KW-1185">Reference proteome</keyword>